<keyword evidence="1" id="KW-0507">mRNA processing</keyword>
<feature type="compositionally biased region" description="Basic and acidic residues" evidence="3">
    <location>
        <begin position="1723"/>
        <end position="1732"/>
    </location>
</feature>
<feature type="compositionally biased region" description="Low complexity" evidence="3">
    <location>
        <begin position="523"/>
        <end position="536"/>
    </location>
</feature>
<feature type="compositionally biased region" description="Pro residues" evidence="3">
    <location>
        <begin position="36"/>
        <end position="45"/>
    </location>
</feature>
<gene>
    <name evidence="5" type="ORF">D9615_006097</name>
</gene>
<feature type="region of interest" description="Disordered" evidence="3">
    <location>
        <begin position="688"/>
        <end position="710"/>
    </location>
</feature>
<feature type="compositionally biased region" description="Pro residues" evidence="3">
    <location>
        <begin position="94"/>
        <end position="106"/>
    </location>
</feature>
<dbReference type="PROSITE" id="PS50158">
    <property type="entry name" value="ZF_CCHC"/>
    <property type="match status" value="2"/>
</dbReference>
<organism evidence="5 6">
    <name type="scientific">Tricholomella constricta</name>
    <dbReference type="NCBI Taxonomy" id="117010"/>
    <lineage>
        <taxon>Eukaryota</taxon>
        <taxon>Fungi</taxon>
        <taxon>Dikarya</taxon>
        <taxon>Basidiomycota</taxon>
        <taxon>Agaricomycotina</taxon>
        <taxon>Agaricomycetes</taxon>
        <taxon>Agaricomycetidae</taxon>
        <taxon>Agaricales</taxon>
        <taxon>Tricholomatineae</taxon>
        <taxon>Lyophyllaceae</taxon>
        <taxon>Tricholomella</taxon>
    </lineage>
</organism>
<sequence length="1919" mass="214870">MSESYRNPKSLSPLFRSVTPHRATHNNLSPLFYNPSPEPPSPTPTSPRDVDRTPTDSDPFESEPPTTDWNVEFRLPSLSPTPSNDSEPFTPSNSPSPSPFPKPTPIVCPTMEQPPVIAKPMPARGQSSAPTFTPERARELRRYSSDLDLLFVESNVTDDQEMKVHTTRYTDIDTADLWEQLEEFNNGTHAEWRLAILSLYPGASEERKYSIADLEVLIRERHRLGIQSNSELGEYYRQFLPITQFLVSKDRLSKNERDRQFRRAFQSDLWSKIHRRLEILNPNHHPDDPYATEQVRAAAEHILHGSNTNRQQEEPARAPPPIMIAPRGSLSDTVTSPTTGKPIKWEELAEKIHLLEAHIKRLEHQGHSEGGRPPHRNCHFCGEEGHFITECPLVEQYCTDGRCRRRTTDNKVGLPNGTLPPPGLPGRYLKDKFDEWHRRHPGQLATGQLSANANPTESMMLEILQFNDITNHDLKIEDRMVVLERELNTLRARKEVFDGVELISRAPQKRPVTIETVQDADQPKAAPPNNRSAPASQAVPDTMKGKAKAPPPPSNVPLIPSTKTDSATNARDRTPVHPFSNIPENRYMPPTTRNLAATEKAKTDGVYRTQAPITDPAKSTALFERALDATIPVTVRELCGVAPEVRGKFRDANTPKRIVSNNITTVYQEIPTKVTNICNLTHIPFRTPTIRKNHRDPDPMSTTPTPGKSRTPVLEDALTAHLPSQLPLPPVEVGLVAGGQSPPAQNTLGLKSEELWQTARTNAPGSLADELARLQHPISTSGSKWPESRLSSRTFGASTLNVVKIESDEDDLSDPEANEEEASERELLALQVKQFWDTTDVRSEHRRRRLEERADRLVLRSTGAQSVGEMVAQDYADRYLEALSVVVTEYRKKYPKGTSNSAVSSIAGTPVIEKAPLNKGKGHWDDLFTPQAVASGSNQPLDEAAMAVSALHQARQLGESDDDYRRRAAAAKRERTTREEHLAHPQGSRWAPVSESTLDPPTERKYTKSQPAGNENAPAIQVPTEAKNGRVPLAREWNNRIAYQRLRNTDLSRSKFTNYDDQGVVFEGHMPVDEMARQWASQTQGSDGGVVTGTGAVDKTNSMATANGRQDMRVRISEPAEYAQPRAQTRGYSMPAPIRRSQSIADGIYAAGEQHKTKMHERLHQLIHERLSVRLSLPDGMKSRRADSKSVGTYSGSAKFGDLEEWLSSLVVMLAVSQFGGDERDQERVLITSEFLDGEARKWYNRHVIHVNREKQSWTFEDVVLGLYDRFVLPSTMQDACNDFNAVTYSARKGIQGLYDDLVDHAMNMAARTDDWTFLEKFLKTLPREMRKALFDDGLSPEINTAQEFLAVGLAHQATQKTADYFERNITAHRPQMSQLRKPDGGRVNAPQNNFNRPRCVYGASHEKPYTKPVYQDQPGRGEQKFHVEKPAVKTGDCLPHNHTKNHGHHNHPPGEVCFNCGGLGHFAKDCKKPKKQPRVFLRAAHTAAVDAASEADDEDTSPEEPDGQETGRPDTEADKEDEGDDFVDMEVYENEYYAWDDETERMFAMTEVIASEERNDKPPVCKVKVRTGGHEAWTLWDSGSTTTGLTPSFAQVANIRVCPLEDPLILQLGTKGSRATVNFGTTVEVALPGFKGKVYMDLANFDRYDVIIGTPFMRANNVVLDFNHDEVIVNGVATPATKVKMEDTDGQDDEDPDNEGRPINSLPKDHPALLLSDEEFQETLKEGDKPPPKKRKPQRRQQKAQNEPSNERAQADELCEERQRENEARKTSDADKYTESEPLMSTVLCCTLNRPILRSSISAPRQARSQVRPKHEPTDQRPSNSIILEPTARVLKATAEHAASFLLFIKTYDSSTIPPATRQEAKARTLRAEIRAAFGQADTDSESLSPLFRSVTPHRAIHNNLSPLFYIPSSTLPF</sequence>
<comment type="caution">
    <text evidence="5">The sequence shown here is derived from an EMBL/GenBank/DDBJ whole genome shotgun (WGS) entry which is preliminary data.</text>
</comment>
<reference evidence="5 6" key="1">
    <citation type="journal article" date="2020" name="ISME J.">
        <title>Uncovering the hidden diversity of litter-decomposition mechanisms in mushroom-forming fungi.</title>
        <authorList>
            <person name="Floudas D."/>
            <person name="Bentzer J."/>
            <person name="Ahren D."/>
            <person name="Johansson T."/>
            <person name="Persson P."/>
            <person name="Tunlid A."/>
        </authorList>
    </citation>
    <scope>NUCLEOTIDE SEQUENCE [LARGE SCALE GENOMIC DNA]</scope>
    <source>
        <strain evidence="5 6">CBS 661.87</strain>
    </source>
</reference>
<feature type="compositionally biased region" description="Basic residues" evidence="3">
    <location>
        <begin position="1733"/>
        <end position="1743"/>
    </location>
</feature>
<dbReference type="InterPro" id="IPR036875">
    <property type="entry name" value="Znf_CCHC_sf"/>
</dbReference>
<keyword evidence="6" id="KW-1185">Reference proteome</keyword>
<dbReference type="PANTHER" id="PTHR24216">
    <property type="entry name" value="PAXILLIN-RELATED"/>
    <property type="match status" value="1"/>
</dbReference>
<dbReference type="GO" id="GO:0006397">
    <property type="term" value="P:mRNA processing"/>
    <property type="evidence" value="ECO:0007669"/>
    <property type="project" value="UniProtKB-KW"/>
</dbReference>
<accession>A0A8H5HBS0</accession>
<dbReference type="Gene3D" id="2.40.70.10">
    <property type="entry name" value="Acid Proteases"/>
    <property type="match status" value="1"/>
</dbReference>
<feature type="region of interest" description="Disordered" evidence="3">
    <location>
        <begin position="955"/>
        <end position="1017"/>
    </location>
</feature>
<keyword evidence="2" id="KW-0479">Metal-binding</keyword>
<dbReference type="InterPro" id="IPR021109">
    <property type="entry name" value="Peptidase_aspartic_dom_sf"/>
</dbReference>
<dbReference type="GO" id="GO:0008270">
    <property type="term" value="F:zinc ion binding"/>
    <property type="evidence" value="ECO:0007669"/>
    <property type="project" value="UniProtKB-KW"/>
</dbReference>
<feature type="region of interest" description="Disordered" evidence="3">
    <location>
        <begin position="1801"/>
        <end position="1824"/>
    </location>
</feature>
<name>A0A8H5HBS0_9AGAR</name>
<dbReference type="SMART" id="SM00343">
    <property type="entry name" value="ZnF_C2HC"/>
    <property type="match status" value="2"/>
</dbReference>
<feature type="compositionally biased region" description="Acidic residues" evidence="3">
    <location>
        <begin position="1689"/>
        <end position="1698"/>
    </location>
</feature>
<dbReference type="InterPro" id="IPR001878">
    <property type="entry name" value="Znf_CCHC"/>
</dbReference>
<dbReference type="OrthoDB" id="3260546at2759"/>
<dbReference type="Gene3D" id="4.10.60.10">
    <property type="entry name" value="Zinc finger, CCHC-type"/>
    <property type="match status" value="1"/>
</dbReference>
<feature type="domain" description="CCHC-type" evidence="4">
    <location>
        <begin position="378"/>
        <end position="392"/>
    </location>
</feature>
<evidence type="ECO:0000313" key="5">
    <source>
        <dbReference type="EMBL" id="KAF5380115.1"/>
    </source>
</evidence>
<feature type="region of interest" description="Disordered" evidence="3">
    <location>
        <begin position="1378"/>
        <end position="1403"/>
    </location>
</feature>
<feature type="compositionally biased region" description="Polar residues" evidence="3">
    <location>
        <begin position="1801"/>
        <end position="1810"/>
    </location>
</feature>
<proteinExistence type="predicted"/>
<feature type="region of interest" description="Disordered" evidence="3">
    <location>
        <begin position="1683"/>
        <end position="1780"/>
    </location>
</feature>
<evidence type="ECO:0000259" key="4">
    <source>
        <dbReference type="PROSITE" id="PS50158"/>
    </source>
</evidence>
<dbReference type="CDD" id="cd00303">
    <property type="entry name" value="retropepsin_like"/>
    <property type="match status" value="1"/>
</dbReference>
<dbReference type="Pfam" id="PF08284">
    <property type="entry name" value="RVP_2"/>
    <property type="match status" value="1"/>
</dbReference>
<feature type="region of interest" description="Disordered" evidence="3">
    <location>
        <begin position="1486"/>
        <end position="1524"/>
    </location>
</feature>
<keyword evidence="2" id="KW-0862">Zinc</keyword>
<feature type="domain" description="CCHC-type" evidence="4">
    <location>
        <begin position="1458"/>
        <end position="1473"/>
    </location>
</feature>
<dbReference type="Pfam" id="PF00098">
    <property type="entry name" value="zf-CCHC"/>
    <property type="match status" value="2"/>
</dbReference>
<protein>
    <recommendedName>
        <fullName evidence="4">CCHC-type domain-containing protein</fullName>
    </recommendedName>
</protein>
<evidence type="ECO:0000256" key="1">
    <source>
        <dbReference type="ARBA" id="ARBA00022664"/>
    </source>
</evidence>
<feature type="compositionally biased region" description="Basic and acidic residues" evidence="3">
    <location>
        <begin position="963"/>
        <end position="983"/>
    </location>
</feature>
<evidence type="ECO:0000256" key="3">
    <source>
        <dbReference type="SAM" id="MobiDB-lite"/>
    </source>
</evidence>
<dbReference type="GO" id="GO:0003676">
    <property type="term" value="F:nucleic acid binding"/>
    <property type="evidence" value="ECO:0007669"/>
    <property type="project" value="InterPro"/>
</dbReference>
<feature type="region of interest" description="Disordered" evidence="3">
    <location>
        <begin position="512"/>
        <end position="591"/>
    </location>
</feature>
<dbReference type="SUPFAM" id="SSF57756">
    <property type="entry name" value="Retrovirus zinc finger-like domains"/>
    <property type="match status" value="1"/>
</dbReference>
<dbReference type="Proteomes" id="UP000565441">
    <property type="component" value="Unassembled WGS sequence"/>
</dbReference>
<feature type="compositionally biased region" description="Basic and acidic residues" evidence="3">
    <location>
        <begin position="1750"/>
        <end position="1780"/>
    </location>
</feature>
<feature type="region of interest" description="Disordered" evidence="3">
    <location>
        <begin position="1"/>
        <end position="110"/>
    </location>
</feature>
<feature type="compositionally biased region" description="Acidic residues" evidence="3">
    <location>
        <begin position="1494"/>
        <end position="1508"/>
    </location>
</feature>
<evidence type="ECO:0000256" key="2">
    <source>
        <dbReference type="PROSITE-ProRule" id="PRU00047"/>
    </source>
</evidence>
<keyword evidence="2" id="KW-0863">Zinc-finger</keyword>
<evidence type="ECO:0000313" key="6">
    <source>
        <dbReference type="Proteomes" id="UP000565441"/>
    </source>
</evidence>
<feature type="compositionally biased region" description="Polar residues" evidence="3">
    <location>
        <begin position="1"/>
        <end position="10"/>
    </location>
</feature>
<dbReference type="EMBL" id="JAACJP010000014">
    <property type="protein sequence ID" value="KAF5380115.1"/>
    <property type="molecule type" value="Genomic_DNA"/>
</dbReference>